<comment type="similarity">
    <text evidence="1">Belongs to the ParB family.</text>
</comment>
<dbReference type="Pfam" id="PF07506">
    <property type="entry name" value="RepB"/>
    <property type="match status" value="1"/>
</dbReference>
<dbReference type="InterPro" id="IPR050336">
    <property type="entry name" value="Chromosome_partition/occlusion"/>
</dbReference>
<dbReference type="Gene3D" id="1.10.10.2830">
    <property type="match status" value="1"/>
</dbReference>
<protein>
    <submittedName>
        <fullName evidence="4">Plasmid partitioning protein RepB</fullName>
    </submittedName>
</protein>
<dbReference type="EMBL" id="VOSK01000001">
    <property type="protein sequence ID" value="MPR23783.1"/>
    <property type="molecule type" value="Genomic_DNA"/>
</dbReference>
<dbReference type="SMART" id="SM00470">
    <property type="entry name" value="ParB"/>
    <property type="match status" value="1"/>
</dbReference>
<dbReference type="GO" id="GO:0003677">
    <property type="term" value="F:DNA binding"/>
    <property type="evidence" value="ECO:0007669"/>
    <property type="project" value="InterPro"/>
</dbReference>
<dbReference type="InterPro" id="IPR003115">
    <property type="entry name" value="ParB_N"/>
</dbReference>
<dbReference type="NCBIfam" id="TIGR03454">
    <property type="entry name" value="partition_RepB"/>
    <property type="match status" value="1"/>
</dbReference>
<dbReference type="InterPro" id="IPR011111">
    <property type="entry name" value="Plasmid_RepB"/>
</dbReference>
<feature type="region of interest" description="Disordered" evidence="2">
    <location>
        <begin position="1"/>
        <end position="74"/>
    </location>
</feature>
<dbReference type="RefSeq" id="WP_152708684.1">
    <property type="nucleotide sequence ID" value="NZ_VOSJ01000001.1"/>
</dbReference>
<evidence type="ECO:0000256" key="1">
    <source>
        <dbReference type="ARBA" id="ARBA00006295"/>
    </source>
</evidence>
<dbReference type="SUPFAM" id="SSF109709">
    <property type="entry name" value="KorB DNA-binding domain-like"/>
    <property type="match status" value="1"/>
</dbReference>
<reference evidence="4 5" key="1">
    <citation type="journal article" date="2019" name="Syst. Appl. Microbiol.">
        <title>Microvirga tunisiensis sp. nov., a root nodule symbiotic bacterium isolated from Lupinus micranthus and L. luteus grown in Northern Tunisia.</title>
        <authorList>
            <person name="Msaddak A."/>
            <person name="Rejili M."/>
            <person name="Duran D."/>
            <person name="Mars M."/>
            <person name="Palacios J.M."/>
            <person name="Ruiz-Argueso T."/>
            <person name="Rey L."/>
            <person name="Imperial J."/>
        </authorList>
    </citation>
    <scope>NUCLEOTIDE SEQUENCE [LARGE SCALE GENOMIC DNA]</scope>
    <source>
        <strain evidence="4 5">Lmie10</strain>
    </source>
</reference>
<dbReference type="InterPro" id="IPR036086">
    <property type="entry name" value="ParB/Sulfiredoxin_sf"/>
</dbReference>
<dbReference type="GO" id="GO:0005694">
    <property type="term" value="C:chromosome"/>
    <property type="evidence" value="ECO:0007669"/>
    <property type="project" value="TreeGrafter"/>
</dbReference>
<dbReference type="CDD" id="cd16405">
    <property type="entry name" value="RepB_like_N"/>
    <property type="match status" value="1"/>
</dbReference>
<dbReference type="InterPro" id="IPR004437">
    <property type="entry name" value="ParB/RepB/Spo0J"/>
</dbReference>
<dbReference type="AlphaFoldDB" id="A0A5N7MA55"/>
<dbReference type="Pfam" id="PF02195">
    <property type="entry name" value="ParB_N"/>
    <property type="match status" value="1"/>
</dbReference>
<dbReference type="NCBIfam" id="TIGR00180">
    <property type="entry name" value="parB_part"/>
    <property type="match status" value="1"/>
</dbReference>
<sequence>MARKNLISFGNDDADGSPSANLGTAGAPAPNPVGELQAEAAAAITGDRPLSDRPLADRPLADRPLASRPLADRPLASNVAGEQIAVLPTKLPSLKTSPLRAMKEAVDSVGRVEELEEQLRAGHTIVDLDPSEIDASFVPDRMAYSDEAHKELVAAIKSEGQQVPILVRPHPEHSGRYQVAYGHRRLRAIKELGIKIRAVVRELTDEQLVVAQGQENNARTNLSFIEKARFASRLEERGFRREVIMQALCVDKSMLSKMLSVANAVPGHIIDAIGPAPKIGRRKWEDLSGLIKPRTIDKVRSAIERAEKAGRDSDAIFEAAYRALITKEPGSKPETWTAPDGVRLAKISVTDDRFSLVIDRKVSPEFGDFLKSRLEDLYNEFQGAKQA</sequence>
<gene>
    <name evidence="4" type="primary">repB</name>
    <name evidence="4" type="ORF">FS320_00755</name>
</gene>
<name>A0A5N7MA55_9HYPH</name>
<proteinExistence type="inferred from homology"/>
<dbReference type="PANTHER" id="PTHR33375">
    <property type="entry name" value="CHROMOSOME-PARTITIONING PROTEIN PARB-RELATED"/>
    <property type="match status" value="1"/>
</dbReference>
<dbReference type="OrthoDB" id="7908920at2"/>
<feature type="domain" description="ParB-like N-terminal" evidence="3">
    <location>
        <begin position="126"/>
        <end position="217"/>
    </location>
</feature>
<feature type="compositionally biased region" description="Basic and acidic residues" evidence="2">
    <location>
        <begin position="49"/>
        <end position="61"/>
    </location>
</feature>
<dbReference type="GO" id="GO:0007059">
    <property type="term" value="P:chromosome segregation"/>
    <property type="evidence" value="ECO:0007669"/>
    <property type="project" value="TreeGrafter"/>
</dbReference>
<accession>A0A5N7MA55</accession>
<evidence type="ECO:0000313" key="4">
    <source>
        <dbReference type="EMBL" id="MPR23783.1"/>
    </source>
</evidence>
<organism evidence="4 5">
    <name type="scientific">Microvirga tunisiensis</name>
    <dbReference type="NCBI Taxonomy" id="2108360"/>
    <lineage>
        <taxon>Bacteria</taxon>
        <taxon>Pseudomonadati</taxon>
        <taxon>Pseudomonadota</taxon>
        <taxon>Alphaproteobacteria</taxon>
        <taxon>Hyphomicrobiales</taxon>
        <taxon>Methylobacteriaceae</taxon>
        <taxon>Microvirga</taxon>
    </lineage>
</organism>
<dbReference type="SUPFAM" id="SSF110849">
    <property type="entry name" value="ParB/Sulfiredoxin"/>
    <property type="match status" value="1"/>
</dbReference>
<dbReference type="Gene3D" id="3.90.1530.30">
    <property type="match status" value="1"/>
</dbReference>
<dbReference type="InterPro" id="IPR017819">
    <property type="entry name" value="Plasmid_partition_RepB"/>
</dbReference>
<dbReference type="Proteomes" id="UP000403266">
    <property type="component" value="Unassembled WGS sequence"/>
</dbReference>
<keyword evidence="5" id="KW-1185">Reference proteome</keyword>
<dbReference type="PANTHER" id="PTHR33375:SF1">
    <property type="entry name" value="CHROMOSOME-PARTITIONING PROTEIN PARB-RELATED"/>
    <property type="match status" value="1"/>
</dbReference>
<evidence type="ECO:0000259" key="3">
    <source>
        <dbReference type="SMART" id="SM00470"/>
    </source>
</evidence>
<evidence type="ECO:0000313" key="5">
    <source>
        <dbReference type="Proteomes" id="UP000403266"/>
    </source>
</evidence>
<comment type="caution">
    <text evidence="4">The sequence shown here is derived from an EMBL/GenBank/DDBJ whole genome shotgun (WGS) entry which is preliminary data.</text>
</comment>
<dbReference type="InterPro" id="IPR037972">
    <property type="entry name" value="RepB_N"/>
</dbReference>
<evidence type="ECO:0000256" key="2">
    <source>
        <dbReference type="SAM" id="MobiDB-lite"/>
    </source>
</evidence>